<protein>
    <recommendedName>
        <fullName evidence="4">PIF1/LRR1 pleckstrin homology domain-containing protein</fullName>
    </recommendedName>
</protein>
<dbReference type="PANTHER" id="PTHR48051">
    <property type="match status" value="1"/>
</dbReference>
<dbReference type="GO" id="GO:0005737">
    <property type="term" value="C:cytoplasm"/>
    <property type="evidence" value="ECO:0007669"/>
    <property type="project" value="TreeGrafter"/>
</dbReference>
<dbReference type="OrthoDB" id="17912at2759"/>
<dbReference type="Pfam" id="PF12799">
    <property type="entry name" value="LRR_4"/>
    <property type="match status" value="1"/>
</dbReference>
<sequence>MKLICKIEVVNRAHNNLNIRSNGKYIKSTLALSKEPKNSTEYCMFHFSSVNKSGIKYKVKCIKQVFVKCLNEGKITIRFSEPPHDLCVKSEVLQLKSFLNLLKSCITGNVKNLKVTNLTSVGVTALDNAPTKLTILTRNDIPSKGFPRTLESLYMAGLKLCNFRRDILLLRRLTVLDLSNNEIEKIPYEFARMPNLSELYLTNNSLGTLESVDWRWLLGPQITKTLKLLDLCGNKLKVLPRNIWKLHNLVTLKLDNNLLERLPASLGRMRKLRYVTLSHNYLQYLPCSVMQCRLDQLDISHNNLQNPETLQKPIALQWDFCVGRLLDIAAKVVLRNNMYYAANVIPFTLVETLDGANTCVCGKPVLNNVFLIKQFDSRDCFSNVTVVNNNVNSAINFQCYFCSSKCLRVNNF</sequence>
<organism evidence="5 6">
    <name type="scientific">Pieris macdunnoughi</name>
    <dbReference type="NCBI Taxonomy" id="345717"/>
    <lineage>
        <taxon>Eukaryota</taxon>
        <taxon>Metazoa</taxon>
        <taxon>Ecdysozoa</taxon>
        <taxon>Arthropoda</taxon>
        <taxon>Hexapoda</taxon>
        <taxon>Insecta</taxon>
        <taxon>Pterygota</taxon>
        <taxon>Neoptera</taxon>
        <taxon>Endopterygota</taxon>
        <taxon>Lepidoptera</taxon>
        <taxon>Glossata</taxon>
        <taxon>Ditrysia</taxon>
        <taxon>Papilionoidea</taxon>
        <taxon>Pieridae</taxon>
        <taxon>Pierinae</taxon>
        <taxon>Pieris</taxon>
    </lineage>
</organism>
<keyword evidence="1" id="KW-0433">Leucine-rich repeat</keyword>
<dbReference type="PROSITE" id="PS51450">
    <property type="entry name" value="LRR"/>
    <property type="match status" value="1"/>
</dbReference>
<feature type="domain" description="PIF1/LRR1 pleckstrin homology" evidence="4">
    <location>
        <begin position="1"/>
        <end position="115"/>
    </location>
</feature>
<dbReference type="Proteomes" id="UP000663880">
    <property type="component" value="Unassembled WGS sequence"/>
</dbReference>
<dbReference type="InterPro" id="IPR003591">
    <property type="entry name" value="Leu-rich_rpt_typical-subtyp"/>
</dbReference>
<dbReference type="InterPro" id="IPR050216">
    <property type="entry name" value="LRR_domain-containing"/>
</dbReference>
<keyword evidence="3" id="KW-0539">Nucleus</keyword>
<dbReference type="InterPro" id="IPR001611">
    <property type="entry name" value="Leu-rich_rpt"/>
</dbReference>
<dbReference type="InterPro" id="IPR057437">
    <property type="entry name" value="PIF1/LRR1_PH"/>
</dbReference>
<dbReference type="Gene3D" id="3.80.10.10">
    <property type="entry name" value="Ribonuclease Inhibitor"/>
    <property type="match status" value="2"/>
</dbReference>
<comment type="caution">
    <text evidence="5">The sequence shown here is derived from an EMBL/GenBank/DDBJ whole genome shotgun (WGS) entry which is preliminary data.</text>
</comment>
<evidence type="ECO:0000256" key="1">
    <source>
        <dbReference type="ARBA" id="ARBA00022614"/>
    </source>
</evidence>
<gene>
    <name evidence="5" type="ORF">PMACD_LOCUS4902</name>
</gene>
<reference evidence="5" key="1">
    <citation type="submission" date="2021-02" db="EMBL/GenBank/DDBJ databases">
        <authorList>
            <person name="Steward A R."/>
        </authorList>
    </citation>
    <scope>NUCLEOTIDE SEQUENCE</scope>
</reference>
<dbReference type="Pfam" id="PF25344">
    <property type="entry name" value="PH_LRR1"/>
    <property type="match status" value="1"/>
</dbReference>
<evidence type="ECO:0000259" key="4">
    <source>
        <dbReference type="Pfam" id="PF25344"/>
    </source>
</evidence>
<proteinExistence type="predicted"/>
<dbReference type="PANTHER" id="PTHR48051:SF1">
    <property type="entry name" value="RAS SUPPRESSOR PROTEIN 1"/>
    <property type="match status" value="1"/>
</dbReference>
<evidence type="ECO:0000313" key="5">
    <source>
        <dbReference type="EMBL" id="CAF4825921.1"/>
    </source>
</evidence>
<name>A0A821QJE6_9NEOP</name>
<dbReference type="SUPFAM" id="SSF52058">
    <property type="entry name" value="L domain-like"/>
    <property type="match status" value="1"/>
</dbReference>
<accession>A0A821QJE6</accession>
<dbReference type="Pfam" id="PF13855">
    <property type="entry name" value="LRR_8"/>
    <property type="match status" value="1"/>
</dbReference>
<evidence type="ECO:0000256" key="3">
    <source>
        <dbReference type="ARBA" id="ARBA00023242"/>
    </source>
</evidence>
<evidence type="ECO:0000256" key="2">
    <source>
        <dbReference type="ARBA" id="ARBA00022737"/>
    </source>
</evidence>
<dbReference type="InterPro" id="IPR032675">
    <property type="entry name" value="LRR_dom_sf"/>
</dbReference>
<evidence type="ECO:0000313" key="6">
    <source>
        <dbReference type="Proteomes" id="UP000663880"/>
    </source>
</evidence>
<dbReference type="EMBL" id="CAJOBZ010000009">
    <property type="protein sequence ID" value="CAF4825921.1"/>
    <property type="molecule type" value="Genomic_DNA"/>
</dbReference>
<dbReference type="InterPro" id="IPR025875">
    <property type="entry name" value="Leu-rich_rpt_4"/>
</dbReference>
<keyword evidence="2" id="KW-0677">Repeat</keyword>
<dbReference type="SMART" id="SM00369">
    <property type="entry name" value="LRR_TYP"/>
    <property type="match status" value="3"/>
</dbReference>
<dbReference type="AlphaFoldDB" id="A0A821QJE6"/>
<keyword evidence="6" id="KW-1185">Reference proteome</keyword>